<feature type="region of interest" description="Disordered" evidence="1">
    <location>
        <begin position="1"/>
        <end position="55"/>
    </location>
</feature>
<name>A0A642VC18_9ASCO</name>
<evidence type="ECO:0000313" key="2">
    <source>
        <dbReference type="EMBL" id="KAA8917166.1"/>
    </source>
</evidence>
<feature type="region of interest" description="Disordered" evidence="1">
    <location>
        <begin position="69"/>
        <end position="279"/>
    </location>
</feature>
<feature type="compositionally biased region" description="Basic and acidic residues" evidence="1">
    <location>
        <begin position="172"/>
        <end position="183"/>
    </location>
</feature>
<sequence length="420" mass="46849">MQLLDSRLIYDKAPPSLSSGTTEVRASAFSSPNTSVEIENQQPPRDETPAYNFKPVVNFNQETENVYGYDQYEDDGQINLMEPDSPDVEPSNLESGQDVDMSAQPQTSLSSPPQSSPQQQPHYAPSSETVVPDDGDDSLLFQKISKSVREENQNGNSVGEDYLLFQNRSKSVRGESPNDERNDYAALQFPANAGETSDPAASQPRRTMVPEDGNGSLLFQKRSKSVREERPDEEPNDYVASAFNEPNEVTSEPTTSQPRRATGVWGRAPNEYNDNVREGVTVDTPPMQVIGSRMSKKDRLSNLRQSLDRIKRRSGMFSQPQGAPVTPHFANTTPSLFSDPTPLKKKPSEFPVPNPTRAKWTPSHWTRLRDLVLPLGITDLDNMPDLPKDIVDEFSAFSVKEIRGRALAVVRHNHKLKHTL</sequence>
<dbReference type="EMBL" id="SWFS01000059">
    <property type="protein sequence ID" value="KAA8917166.1"/>
    <property type="molecule type" value="Genomic_DNA"/>
</dbReference>
<protein>
    <submittedName>
        <fullName evidence="2">Uncharacterized protein</fullName>
    </submittedName>
</protein>
<feature type="compositionally biased region" description="Low complexity" evidence="1">
    <location>
        <begin position="102"/>
        <end position="127"/>
    </location>
</feature>
<feature type="compositionally biased region" description="Polar residues" evidence="1">
    <location>
        <begin position="16"/>
        <end position="43"/>
    </location>
</feature>
<dbReference type="Proteomes" id="UP000761534">
    <property type="component" value="Unassembled WGS sequence"/>
</dbReference>
<feature type="compositionally biased region" description="Polar residues" evidence="1">
    <location>
        <begin position="247"/>
        <end position="259"/>
    </location>
</feature>
<dbReference type="AlphaFoldDB" id="A0A642VC18"/>
<organism evidence="2 3">
    <name type="scientific">Trichomonascus ciferrii</name>
    <dbReference type="NCBI Taxonomy" id="44093"/>
    <lineage>
        <taxon>Eukaryota</taxon>
        <taxon>Fungi</taxon>
        <taxon>Dikarya</taxon>
        <taxon>Ascomycota</taxon>
        <taxon>Saccharomycotina</taxon>
        <taxon>Dipodascomycetes</taxon>
        <taxon>Dipodascales</taxon>
        <taxon>Trichomonascaceae</taxon>
        <taxon>Trichomonascus</taxon>
        <taxon>Trichomonascus ciferrii complex</taxon>
    </lineage>
</organism>
<gene>
    <name evidence="2" type="ORF">TRICI_000690</name>
</gene>
<keyword evidence="3" id="KW-1185">Reference proteome</keyword>
<evidence type="ECO:0000313" key="3">
    <source>
        <dbReference type="Proteomes" id="UP000761534"/>
    </source>
</evidence>
<proteinExistence type="predicted"/>
<dbReference type="VEuPathDB" id="FungiDB:TRICI_000690"/>
<accession>A0A642VC18</accession>
<evidence type="ECO:0000256" key="1">
    <source>
        <dbReference type="SAM" id="MobiDB-lite"/>
    </source>
</evidence>
<reference evidence="2" key="1">
    <citation type="journal article" date="2019" name="G3 (Bethesda)">
        <title>Genome Assemblies of Two Rare Opportunistic Yeast Pathogens: Diutina rugosa (syn. Candida rugosa) and Trichomonascus ciferrii (syn. Candida ciferrii).</title>
        <authorList>
            <person name="Mixao V."/>
            <person name="Saus E."/>
            <person name="Hansen A.P."/>
            <person name="Lass-Florl C."/>
            <person name="Gabaldon T."/>
        </authorList>
    </citation>
    <scope>NUCLEOTIDE SEQUENCE</scope>
    <source>
        <strain evidence="2">CBS 4856</strain>
    </source>
</reference>
<comment type="caution">
    <text evidence="2">The sequence shown here is derived from an EMBL/GenBank/DDBJ whole genome shotgun (WGS) entry which is preliminary data.</text>
</comment>